<feature type="compositionally biased region" description="Low complexity" evidence="1">
    <location>
        <begin position="677"/>
        <end position="700"/>
    </location>
</feature>
<feature type="compositionally biased region" description="Polar residues" evidence="1">
    <location>
        <begin position="326"/>
        <end position="345"/>
    </location>
</feature>
<feature type="compositionally biased region" description="Polar residues" evidence="1">
    <location>
        <begin position="1113"/>
        <end position="1126"/>
    </location>
</feature>
<proteinExistence type="predicted"/>
<dbReference type="EMBL" id="CP109527">
    <property type="protein sequence ID" value="WTY37761.1"/>
    <property type="molecule type" value="Genomic_DNA"/>
</dbReference>
<feature type="region of interest" description="Disordered" evidence="1">
    <location>
        <begin position="301"/>
        <end position="780"/>
    </location>
</feature>
<feature type="compositionally biased region" description="Polar residues" evidence="1">
    <location>
        <begin position="1310"/>
        <end position="1327"/>
    </location>
</feature>
<evidence type="ECO:0000313" key="5">
    <source>
        <dbReference type="EMBL" id="WTY37761.1"/>
    </source>
</evidence>
<feature type="compositionally biased region" description="Polar residues" evidence="1">
    <location>
        <begin position="534"/>
        <end position="547"/>
    </location>
</feature>
<feature type="domain" description="Tox-PL" evidence="3">
    <location>
        <begin position="971"/>
        <end position="1086"/>
    </location>
</feature>
<dbReference type="PANTHER" id="PTHR42059:SF1">
    <property type="entry name" value="TNT DOMAIN-CONTAINING PROTEIN"/>
    <property type="match status" value="1"/>
</dbReference>
<feature type="compositionally biased region" description="Low complexity" evidence="1">
    <location>
        <begin position="629"/>
        <end position="650"/>
    </location>
</feature>
<dbReference type="Pfam" id="PF14021">
    <property type="entry name" value="TNT"/>
    <property type="match status" value="1"/>
</dbReference>
<evidence type="ECO:0000256" key="1">
    <source>
        <dbReference type="SAM" id="MobiDB-lite"/>
    </source>
</evidence>
<evidence type="ECO:0000259" key="3">
    <source>
        <dbReference type="Pfam" id="PF15644"/>
    </source>
</evidence>
<feature type="compositionally biased region" description="Basic and acidic residues" evidence="1">
    <location>
        <begin position="1177"/>
        <end position="1207"/>
    </location>
</feature>
<gene>
    <name evidence="5" type="ORF">OG308_07955</name>
</gene>
<feature type="compositionally biased region" description="Polar residues" evidence="1">
    <location>
        <begin position="1516"/>
        <end position="1525"/>
    </location>
</feature>
<feature type="compositionally biased region" description="Polar residues" evidence="1">
    <location>
        <begin position="766"/>
        <end position="776"/>
    </location>
</feature>
<feature type="region of interest" description="Disordered" evidence="1">
    <location>
        <begin position="1516"/>
        <end position="1543"/>
    </location>
</feature>
<evidence type="ECO:0000313" key="6">
    <source>
        <dbReference type="Proteomes" id="UP001621418"/>
    </source>
</evidence>
<feature type="compositionally biased region" description="Low complexity" evidence="1">
    <location>
        <begin position="519"/>
        <end position="533"/>
    </location>
</feature>
<dbReference type="PANTHER" id="PTHR42059">
    <property type="entry name" value="TNT DOMAIN-CONTAINING PROTEIN"/>
    <property type="match status" value="1"/>
</dbReference>
<dbReference type="InterPro" id="IPR057746">
    <property type="entry name" value="CpnT-like_N"/>
</dbReference>
<feature type="compositionally biased region" description="Basic and acidic residues" evidence="1">
    <location>
        <begin position="1330"/>
        <end position="1344"/>
    </location>
</feature>
<protein>
    <submittedName>
        <fullName evidence="5">Glycohydrolase toxin TNT-related protein</fullName>
    </submittedName>
</protein>
<feature type="compositionally biased region" description="Polar residues" evidence="1">
    <location>
        <begin position="702"/>
        <end position="720"/>
    </location>
</feature>
<feature type="compositionally biased region" description="Low complexity" evidence="1">
    <location>
        <begin position="721"/>
        <end position="738"/>
    </location>
</feature>
<feature type="region of interest" description="Disordered" evidence="1">
    <location>
        <begin position="1113"/>
        <end position="1361"/>
    </location>
</feature>
<dbReference type="RefSeq" id="WP_405149746.1">
    <property type="nucleotide sequence ID" value="NZ_CP109527.1"/>
</dbReference>
<feature type="compositionally biased region" description="Pro residues" evidence="1">
    <location>
        <begin position="651"/>
        <end position="676"/>
    </location>
</feature>
<dbReference type="Pfam" id="PF25547">
    <property type="entry name" value="WXG100_2"/>
    <property type="match status" value="1"/>
</dbReference>
<feature type="compositionally biased region" description="Polar residues" evidence="1">
    <location>
        <begin position="303"/>
        <end position="316"/>
    </location>
</feature>
<sequence>MGIEIPDELAWVAKYILGAGDWPEGDETAMRRVADGWTAMANTLDTVDDNAALALNAALTALSEGETHTAITAYRDKLLSGDEATFTAVRKWCEKQAELLEDGANDIEHTKLVIIATMVIAAVEIGAAIATSWTGIGAVAGVAARVAAQVAVRVAIRQLIARMLTRGAAKAAARLALRGAAFEALEEGGTDLGARLIQVGKGDRSGDKFGWTDLGLATFGGAVGGAAGGLLGGGTGALGDVASSTAGKLAGKVVGGTVTELGADLSAQVATAGVGAAFLGQEFKLDVGVDTFTSAGAGGVQSALESSSHGGNSTAPTVPDLGTDVPGSTTPAGTDTPSGDQSPNGSGNTSPNAPTSPNNGDTGGSTNPASTAPTGDGASPQNGSPNTSTPGESAPTAPNDNGANGTPPTGNSIPSTPNNNGSAGTPDAGETAPSSTGSPAAGDTTPPSPNGNGSNPTPPIGDTTPSNPTSDTPTGTPHSGDSPAAPNSNTPTETPSTSDTSTPDPTGSSLDLPTQDSSPQPNAPTDNTPNTATGQQNPTPSDNGQANSTPTTPADPQPTTPAPTNTPDSTTEQPTTSTPATPTTQESTPQQSPTSTPAATTASPISTTSQPTTPSNNPADTTRPSSNDTSTVAATTATAPQTANPTTTPTTTPPPTATPTSTPTPPISQVPSPAPSSPRSTTTPPATTGTPRSTVTTPETHPATNRASRPSSTTPTDSAETTPQSTTPTTTPTPAPTDRSPDPGYSPDARPLRDALRNQPPHDGRTTTVGTNQNPTQPRPSYRIRRFQVGNRWVSVATVRAHIPNTHLMSPAELSQEIEFAQRAVDAAFNHAQDLRSGDQFLVDLELTTDPAAADLRLNLQQHPFDLSNDLREHMGLPRSTPDTPLSPDDLRSISNDIARANTPSPLADMPGTRVFAPGYLRGVEIPQHQHAVEDALRDGNRFMVGADPRTNPYGRLINDGGPHVTGRNINCLDASLAALASFNGRPEVAAPRTVDLLPDGTVSRQGERNGPARAATWLGGQWQTFADPNQSVPDRFQALHDWISQMGPGSSALVLNDWQGGGGHATAIVYPIGATGPVWWDPQQRTFSDSPPASLTSQSTSFRFMTVDQQGATNGAATTPNSGTSAGVPGSDIPNAGIQPPSEPTRVDLPRDSDPDGDRGGDGFRPGELRGGQGDRSGHHPVEPGTDDDRRDVRRSDRNRDSDPGRTDLSPTESTDAPTDPARPGDYRVPGDGRIDSDNPADTRSPQSDRRQGNPGNHSVYAVGTDGGRESGVESAAQRHVADNGDIRGVVGTSDASRPADGTGVTPALSGSTAPSDGGPSTTNGPADQARRARELLRTETPEIGRSVTVRGPSGGRRYQVDRYPDALGQPVTVARINVNVASGPGFGSQSLADLSEQLQQATDTTFNQGSQFPNGEWFMVDLVPVDNPADAELLVRVDDTGRAGTTHPNADVTDLTSQLRDQLGLAPSSTGSLSPSDLQQLSNEIDRATLVPPSLPPWLAHAAVPTTDIDAQATENQTTSGPDSDNAAVAGHDTNDQSLPAADYFQPNGLPVTTDELVHPDMDEAELQQLRALDSQLSAIASDHRSRTGAFPDPPPGVGRGNAAVDALLPPGWDPFHGVGRDAWMRSIAGPNGGPAWADGDLYPQGFSSPTDRHPAVLQPGEVIDRFGGPNGRFTSPAGVPYPQRALPPTNLDGESYHQYEVLRPLPVWQGGIAPQMGEPGRGSQHHLPVSVQALIDAGYLREVDPLPHAPTSGSDVDAPTADGLEERGNPAASPTTHPFTDDRPGFSIMSATDRFYQDVQSVRPLAGHYDVVAHGRPDSVNMDSTGGGAMSARELANMIRHRPDYVPGTPIRLLSCNTGRLDGNFARSLAQALGTPVVAPDGYLYTSRGRLGVDARLRSISPWQVPRLPDTCHRFHPDGRVEELDRSEWEG</sequence>
<feature type="compositionally biased region" description="Low complexity" evidence="1">
    <location>
        <begin position="346"/>
        <end position="360"/>
    </location>
</feature>
<feature type="compositionally biased region" description="Basic and acidic residues" evidence="1">
    <location>
        <begin position="1224"/>
        <end position="1238"/>
    </location>
</feature>
<feature type="compositionally biased region" description="Polar residues" evidence="1">
    <location>
        <begin position="364"/>
        <end position="423"/>
    </location>
</feature>
<feature type="domain" description="TNT" evidence="2">
    <location>
        <begin position="1660"/>
        <end position="1746"/>
    </location>
</feature>
<dbReference type="InterPro" id="IPR053024">
    <property type="entry name" value="Fungal_surface_NADase"/>
</dbReference>
<feature type="region of interest" description="Disordered" evidence="1">
    <location>
        <begin position="1747"/>
        <end position="1786"/>
    </location>
</feature>
<feature type="compositionally biased region" description="Basic and acidic residues" evidence="1">
    <location>
        <begin position="1146"/>
        <end position="1169"/>
    </location>
</feature>
<feature type="compositionally biased region" description="Low complexity" evidence="1">
    <location>
        <begin position="450"/>
        <end position="509"/>
    </location>
</feature>
<dbReference type="Pfam" id="PF15644">
    <property type="entry name" value="Gln_amidase"/>
    <property type="match status" value="1"/>
</dbReference>
<reference evidence="5 6" key="1">
    <citation type="submission" date="2022-10" db="EMBL/GenBank/DDBJ databases">
        <title>The complete genomes of actinobacterial strains from the NBC collection.</title>
        <authorList>
            <person name="Joergensen T.S."/>
            <person name="Alvarez Arevalo M."/>
            <person name="Sterndorff E.B."/>
            <person name="Faurdal D."/>
            <person name="Vuksanovic O."/>
            <person name="Mourched A.-S."/>
            <person name="Charusanti P."/>
            <person name="Shaw S."/>
            <person name="Blin K."/>
            <person name="Weber T."/>
        </authorList>
    </citation>
    <scope>NUCLEOTIDE SEQUENCE [LARGE SCALE GENOMIC DNA]</scope>
    <source>
        <strain evidence="5 6">NBC_01413</strain>
    </source>
</reference>
<feature type="domain" description="Outer membrane channel protein CpnT-like N-terminal" evidence="4">
    <location>
        <begin position="10"/>
        <end position="154"/>
    </location>
</feature>
<accession>A0ABZ1NCU5</accession>
<dbReference type="Proteomes" id="UP001621418">
    <property type="component" value="Chromosome"/>
</dbReference>
<evidence type="ECO:0000259" key="4">
    <source>
        <dbReference type="Pfam" id="PF25547"/>
    </source>
</evidence>
<evidence type="ECO:0000259" key="2">
    <source>
        <dbReference type="Pfam" id="PF14021"/>
    </source>
</evidence>
<feature type="compositionally biased region" description="Basic and acidic residues" evidence="1">
    <location>
        <begin position="750"/>
        <end position="765"/>
    </location>
</feature>
<keyword evidence="6" id="KW-1185">Reference proteome</keyword>
<feature type="compositionally biased region" description="Low complexity" evidence="1">
    <location>
        <begin position="562"/>
        <end position="619"/>
    </location>
</feature>
<dbReference type="InterPro" id="IPR028908">
    <property type="entry name" value="Tox-PL_dom"/>
</dbReference>
<organism evidence="5 6">
    <name type="scientific">Nocardia salmonicida</name>
    <dbReference type="NCBI Taxonomy" id="53431"/>
    <lineage>
        <taxon>Bacteria</taxon>
        <taxon>Bacillati</taxon>
        <taxon>Actinomycetota</taxon>
        <taxon>Actinomycetes</taxon>
        <taxon>Mycobacteriales</taxon>
        <taxon>Nocardiaceae</taxon>
        <taxon>Nocardia</taxon>
    </lineage>
</organism>
<dbReference type="InterPro" id="IPR025331">
    <property type="entry name" value="TNT"/>
</dbReference>
<name>A0ABZ1NCU5_9NOCA</name>